<evidence type="ECO:0008006" key="5">
    <source>
        <dbReference type="Google" id="ProtNLM"/>
    </source>
</evidence>
<dbReference type="Pfam" id="PF00990">
    <property type="entry name" value="GGDEF"/>
    <property type="match status" value="1"/>
</dbReference>
<reference evidence="4" key="1">
    <citation type="journal article" date="2019" name="Int. J. Syst. Evol. Microbiol.">
        <title>The Global Catalogue of Microorganisms (GCM) 10K type strain sequencing project: providing services to taxonomists for standard genome sequencing and annotation.</title>
        <authorList>
            <consortium name="The Broad Institute Genomics Platform"/>
            <consortium name="The Broad Institute Genome Sequencing Center for Infectious Disease"/>
            <person name="Wu L."/>
            <person name="Ma J."/>
        </authorList>
    </citation>
    <scope>NUCLEOTIDE SEQUENCE [LARGE SCALE GENOMIC DNA]</scope>
    <source>
        <strain evidence="4">JCM 15443</strain>
    </source>
</reference>
<dbReference type="Pfam" id="PF13426">
    <property type="entry name" value="PAS_9"/>
    <property type="match status" value="1"/>
</dbReference>
<accession>A0ABQ2GX71</accession>
<organism evidence="3 4">
    <name type="scientific">Deinococcus aerophilus</name>
    <dbReference type="NCBI Taxonomy" id="522488"/>
    <lineage>
        <taxon>Bacteria</taxon>
        <taxon>Thermotogati</taxon>
        <taxon>Deinococcota</taxon>
        <taxon>Deinococci</taxon>
        <taxon>Deinococcales</taxon>
        <taxon>Deinococcaceae</taxon>
        <taxon>Deinococcus</taxon>
    </lineage>
</organism>
<dbReference type="InterPro" id="IPR043128">
    <property type="entry name" value="Rev_trsase/Diguanyl_cyclase"/>
</dbReference>
<dbReference type="InterPro" id="IPR029787">
    <property type="entry name" value="Nucleotide_cyclase"/>
</dbReference>
<dbReference type="SMART" id="SM00091">
    <property type="entry name" value="PAS"/>
    <property type="match status" value="2"/>
</dbReference>
<evidence type="ECO:0000259" key="1">
    <source>
        <dbReference type="PROSITE" id="PS50112"/>
    </source>
</evidence>
<dbReference type="InterPro" id="IPR013656">
    <property type="entry name" value="PAS_4"/>
</dbReference>
<dbReference type="PROSITE" id="PS50887">
    <property type="entry name" value="GGDEF"/>
    <property type="match status" value="1"/>
</dbReference>
<dbReference type="SUPFAM" id="SSF55785">
    <property type="entry name" value="PYP-like sensor domain (PAS domain)"/>
    <property type="match status" value="2"/>
</dbReference>
<dbReference type="InterPro" id="IPR052155">
    <property type="entry name" value="Biofilm_reg_signaling"/>
</dbReference>
<dbReference type="NCBIfam" id="TIGR00254">
    <property type="entry name" value="GGDEF"/>
    <property type="match status" value="1"/>
</dbReference>
<dbReference type="SUPFAM" id="SSF55073">
    <property type="entry name" value="Nucleotide cyclase"/>
    <property type="match status" value="1"/>
</dbReference>
<dbReference type="PROSITE" id="PS50112">
    <property type="entry name" value="PAS"/>
    <property type="match status" value="2"/>
</dbReference>
<dbReference type="CDD" id="cd01949">
    <property type="entry name" value="GGDEF"/>
    <property type="match status" value="1"/>
</dbReference>
<gene>
    <name evidence="3" type="ORF">GCM10010841_26130</name>
</gene>
<comment type="caution">
    <text evidence="3">The sequence shown here is derived from an EMBL/GenBank/DDBJ whole genome shotgun (WGS) entry which is preliminary data.</text>
</comment>
<dbReference type="SMART" id="SM00267">
    <property type="entry name" value="GGDEF"/>
    <property type="match status" value="1"/>
</dbReference>
<protein>
    <recommendedName>
        <fullName evidence="5">Diguanylate cyclase</fullName>
    </recommendedName>
</protein>
<dbReference type="SMART" id="SM00086">
    <property type="entry name" value="PAC"/>
    <property type="match status" value="2"/>
</dbReference>
<dbReference type="InterPro" id="IPR001610">
    <property type="entry name" value="PAC"/>
</dbReference>
<dbReference type="InterPro" id="IPR035965">
    <property type="entry name" value="PAS-like_dom_sf"/>
</dbReference>
<feature type="domain" description="PAS" evidence="1">
    <location>
        <begin position="146"/>
        <end position="205"/>
    </location>
</feature>
<dbReference type="CDD" id="cd00130">
    <property type="entry name" value="PAS"/>
    <property type="match status" value="2"/>
</dbReference>
<evidence type="ECO:0000313" key="3">
    <source>
        <dbReference type="EMBL" id="GGM16583.1"/>
    </source>
</evidence>
<feature type="domain" description="GGDEF" evidence="2">
    <location>
        <begin position="314"/>
        <end position="449"/>
    </location>
</feature>
<dbReference type="PANTHER" id="PTHR44757">
    <property type="entry name" value="DIGUANYLATE CYCLASE DGCP"/>
    <property type="match status" value="1"/>
</dbReference>
<evidence type="ECO:0000259" key="2">
    <source>
        <dbReference type="PROSITE" id="PS50887"/>
    </source>
</evidence>
<dbReference type="EMBL" id="BMOM01000025">
    <property type="protein sequence ID" value="GGM16583.1"/>
    <property type="molecule type" value="Genomic_DNA"/>
</dbReference>
<dbReference type="Gene3D" id="3.30.450.20">
    <property type="entry name" value="PAS domain"/>
    <property type="match status" value="2"/>
</dbReference>
<dbReference type="InterPro" id="IPR000160">
    <property type="entry name" value="GGDEF_dom"/>
</dbReference>
<dbReference type="InterPro" id="IPR000014">
    <property type="entry name" value="PAS"/>
</dbReference>
<dbReference type="Gene3D" id="3.30.70.270">
    <property type="match status" value="1"/>
</dbReference>
<evidence type="ECO:0000313" key="4">
    <source>
        <dbReference type="Proteomes" id="UP000661918"/>
    </source>
</evidence>
<keyword evidence="4" id="KW-1185">Reference proteome</keyword>
<sequence length="473" mass="53076">MTTCRTHAGPESSSAGLIRPDITAAAFDITAALIVVLDREGRIQRFNAACERLSGRREADVLGEVLWPLVLDAPEAARAQAAYAAMTPDRPIGPYENYWMTPRGERRYITWATTHLLGVDGDIELLVATGLDVTDERRIRLEREESEARFRVLFERSGDGVVLIDPHDDRLPWRIVECNEAFARMNGYGRHELIGQSIDQLHEDDLMAREGAALLGWIRAPGSAARGQGTHRRRDGSVFPIETHSSLVMLGGRELVLGIDRDVSERQRIEAQLRQLNDRLAHDAHHDALTGLPNRVMLMDRLRQEQTRAARSGTQLAVMFVDLDDFKRVNDTLGHAAGDDLLREVAVRLQRTLRPSDTVARVGGDEFVVVVPDLQGVHDAARVARRVQEAVMTPCTVGWAVWPSRWAAVSGSACSRRTERSPTTCCGTRTWRCTRSRSRARTRCASSRRTWTPRRVRGCGWKPGWAPRLPRRR</sequence>
<proteinExistence type="predicted"/>
<dbReference type="NCBIfam" id="TIGR00229">
    <property type="entry name" value="sensory_box"/>
    <property type="match status" value="2"/>
</dbReference>
<name>A0ABQ2GX71_9DEIO</name>
<feature type="domain" description="PAS" evidence="1">
    <location>
        <begin position="34"/>
        <end position="64"/>
    </location>
</feature>
<dbReference type="PANTHER" id="PTHR44757:SF2">
    <property type="entry name" value="BIOFILM ARCHITECTURE MAINTENANCE PROTEIN MBAA"/>
    <property type="match status" value="1"/>
</dbReference>
<dbReference type="Pfam" id="PF08448">
    <property type="entry name" value="PAS_4"/>
    <property type="match status" value="1"/>
</dbReference>
<dbReference type="Proteomes" id="UP000661918">
    <property type="component" value="Unassembled WGS sequence"/>
</dbReference>